<proteinExistence type="inferred from homology"/>
<dbReference type="PANTHER" id="PTHR31490:SF88">
    <property type="entry name" value="BETA-XYLANASE"/>
    <property type="match status" value="1"/>
</dbReference>
<evidence type="ECO:0000256" key="9">
    <source>
        <dbReference type="RuleBase" id="RU361174"/>
    </source>
</evidence>
<evidence type="ECO:0000256" key="1">
    <source>
        <dbReference type="ARBA" id="ARBA00000681"/>
    </source>
</evidence>
<keyword evidence="6 9" id="KW-0119">Carbohydrate metabolism</keyword>
<evidence type="ECO:0000259" key="10">
    <source>
        <dbReference type="PROSITE" id="PS51760"/>
    </source>
</evidence>
<dbReference type="PRINTS" id="PR00134">
    <property type="entry name" value="GLHYDRLASE10"/>
</dbReference>
<dbReference type="InterPro" id="IPR044846">
    <property type="entry name" value="GH10"/>
</dbReference>
<sequence>MDRLEHRKGKAVLHFQDREGKPLAGKAVEVRQKKQEFLFGCNAFDTLELCRENLDGQRREILQERMELWLDLFNFATLPFYWGQYEPEEGKTNQQNLMAAAQFLKKKGITIKGHPLCWHTQTASWLLNLSNEEILERQLMRIRRDVGAFKGTIDAWDVINEVVIMPVFDKYDNGITRICKDMGRIKLVKRVFEEARKSNPGAMLVINDFNTSQAYEILIEGCLEAGVPISTIGIQSHQHQGYWGIEKIQEVLERFSHFGLPLHFTENTLISGHLMPSEIKDLNDYQIPYWPTTPEGEERQAREAVEMYTVLFESPYVQAITTWDFDDDNKWLGAPCGLIRKDNSQKPAYVELKKKIKEEWMTSLSLVTDPRGNLEFTGFAGEYEISCLGETKEISLKRTPKENYQEMVMG</sequence>
<keyword evidence="7 9" id="KW-0326">Glycosidase</keyword>
<dbReference type="SMART" id="SM00633">
    <property type="entry name" value="Glyco_10"/>
    <property type="match status" value="1"/>
</dbReference>
<evidence type="ECO:0000256" key="4">
    <source>
        <dbReference type="ARBA" id="ARBA00022729"/>
    </source>
</evidence>
<dbReference type="PROSITE" id="PS51760">
    <property type="entry name" value="GH10_2"/>
    <property type="match status" value="1"/>
</dbReference>
<dbReference type="PANTHER" id="PTHR31490">
    <property type="entry name" value="GLYCOSYL HYDROLASE"/>
    <property type="match status" value="1"/>
</dbReference>
<dbReference type="AlphaFoldDB" id="A0A9D2N7K3"/>
<evidence type="ECO:0000256" key="3">
    <source>
        <dbReference type="ARBA" id="ARBA00022651"/>
    </source>
</evidence>
<keyword evidence="3" id="KW-0858">Xylan degradation</keyword>
<reference evidence="11" key="1">
    <citation type="journal article" date="2021" name="PeerJ">
        <title>Extensive microbial diversity within the chicken gut microbiome revealed by metagenomics and culture.</title>
        <authorList>
            <person name="Gilroy R."/>
            <person name="Ravi A."/>
            <person name="Getino M."/>
            <person name="Pursley I."/>
            <person name="Horton D.L."/>
            <person name="Alikhan N.F."/>
            <person name="Baker D."/>
            <person name="Gharbi K."/>
            <person name="Hall N."/>
            <person name="Watson M."/>
            <person name="Adriaenssens E.M."/>
            <person name="Foster-Nyarko E."/>
            <person name="Jarju S."/>
            <person name="Secka A."/>
            <person name="Antonio M."/>
            <person name="Oren A."/>
            <person name="Chaudhuri R.R."/>
            <person name="La Ragione R."/>
            <person name="Hildebrand F."/>
            <person name="Pallen M.J."/>
        </authorList>
    </citation>
    <scope>NUCLEOTIDE SEQUENCE</scope>
    <source>
        <strain evidence="11">ChiSxjej6B18-287</strain>
    </source>
</reference>
<feature type="domain" description="GH10" evidence="10">
    <location>
        <begin position="56"/>
        <end position="355"/>
    </location>
</feature>
<dbReference type="EMBL" id="DWWV01000192">
    <property type="protein sequence ID" value="HJC11872.1"/>
    <property type="molecule type" value="Genomic_DNA"/>
</dbReference>
<name>A0A9D2N7K3_9FIRM</name>
<evidence type="ECO:0000256" key="7">
    <source>
        <dbReference type="ARBA" id="ARBA00023295"/>
    </source>
</evidence>
<dbReference type="InterPro" id="IPR017853">
    <property type="entry name" value="GH"/>
</dbReference>
<evidence type="ECO:0000256" key="2">
    <source>
        <dbReference type="ARBA" id="ARBA00007495"/>
    </source>
</evidence>
<evidence type="ECO:0000313" key="12">
    <source>
        <dbReference type="Proteomes" id="UP000823893"/>
    </source>
</evidence>
<comment type="similarity">
    <text evidence="2 9">Belongs to the glycosyl hydrolase 10 (cellulase F) family.</text>
</comment>
<dbReference type="InterPro" id="IPR001000">
    <property type="entry name" value="GH10_dom"/>
</dbReference>
<dbReference type="SUPFAM" id="SSF51445">
    <property type="entry name" value="(Trans)glycosidases"/>
    <property type="match status" value="1"/>
</dbReference>
<protein>
    <recommendedName>
        <fullName evidence="9">Beta-xylanase</fullName>
        <ecNumber evidence="9">3.2.1.8</ecNumber>
    </recommendedName>
</protein>
<accession>A0A9D2N7K3</accession>
<evidence type="ECO:0000256" key="8">
    <source>
        <dbReference type="ARBA" id="ARBA00023326"/>
    </source>
</evidence>
<organism evidence="11 12">
    <name type="scientific">Candidatus Blautia merdigallinarum</name>
    <dbReference type="NCBI Taxonomy" id="2838495"/>
    <lineage>
        <taxon>Bacteria</taxon>
        <taxon>Bacillati</taxon>
        <taxon>Bacillota</taxon>
        <taxon>Clostridia</taxon>
        <taxon>Lachnospirales</taxon>
        <taxon>Lachnospiraceae</taxon>
        <taxon>Blautia</taxon>
    </lineage>
</organism>
<evidence type="ECO:0000256" key="5">
    <source>
        <dbReference type="ARBA" id="ARBA00022801"/>
    </source>
</evidence>
<dbReference type="EC" id="3.2.1.8" evidence="9"/>
<dbReference type="GO" id="GO:0031176">
    <property type="term" value="F:endo-1,4-beta-xylanase activity"/>
    <property type="evidence" value="ECO:0007669"/>
    <property type="project" value="UniProtKB-EC"/>
</dbReference>
<gene>
    <name evidence="11" type="ORF">H9935_13935</name>
</gene>
<comment type="caution">
    <text evidence="11">The sequence shown here is derived from an EMBL/GenBank/DDBJ whole genome shotgun (WGS) entry which is preliminary data.</text>
</comment>
<keyword evidence="5 9" id="KW-0378">Hydrolase</keyword>
<dbReference type="GO" id="GO:0045493">
    <property type="term" value="P:xylan catabolic process"/>
    <property type="evidence" value="ECO:0007669"/>
    <property type="project" value="UniProtKB-KW"/>
</dbReference>
<keyword evidence="8 9" id="KW-0624">Polysaccharide degradation</keyword>
<dbReference type="Gene3D" id="3.20.20.80">
    <property type="entry name" value="Glycosidases"/>
    <property type="match status" value="1"/>
</dbReference>
<keyword evidence="4" id="KW-0732">Signal</keyword>
<dbReference type="Pfam" id="PF00331">
    <property type="entry name" value="Glyco_hydro_10"/>
    <property type="match status" value="1"/>
</dbReference>
<dbReference type="Proteomes" id="UP000823893">
    <property type="component" value="Unassembled WGS sequence"/>
</dbReference>
<evidence type="ECO:0000313" key="11">
    <source>
        <dbReference type="EMBL" id="HJC11872.1"/>
    </source>
</evidence>
<evidence type="ECO:0000256" key="6">
    <source>
        <dbReference type="ARBA" id="ARBA00023277"/>
    </source>
</evidence>
<reference evidence="11" key="2">
    <citation type="submission" date="2021-04" db="EMBL/GenBank/DDBJ databases">
        <authorList>
            <person name="Gilroy R."/>
        </authorList>
    </citation>
    <scope>NUCLEOTIDE SEQUENCE</scope>
    <source>
        <strain evidence="11">ChiSxjej6B18-287</strain>
    </source>
</reference>
<comment type="catalytic activity">
    <reaction evidence="1 9">
        <text>Endohydrolysis of (1-&gt;4)-beta-D-xylosidic linkages in xylans.</text>
        <dbReference type="EC" id="3.2.1.8"/>
    </reaction>
</comment>